<gene>
    <name evidence="1" type="ORF">GCM10009784_01630</name>
</gene>
<proteinExistence type="predicted"/>
<dbReference type="EMBL" id="BAAAON010000001">
    <property type="protein sequence ID" value="GAA2172184.1"/>
    <property type="molecule type" value="Genomic_DNA"/>
</dbReference>
<evidence type="ECO:0000313" key="1">
    <source>
        <dbReference type="EMBL" id="GAA2172184.1"/>
    </source>
</evidence>
<protein>
    <submittedName>
        <fullName evidence="1">Uncharacterized protein</fullName>
    </submittedName>
</protein>
<name>A0ABN3AMV2_9MICC</name>
<accession>A0ABN3AMV2</accession>
<dbReference type="RefSeq" id="WP_346027154.1">
    <property type="nucleotide sequence ID" value="NZ_BAAAON010000001.1"/>
</dbReference>
<comment type="caution">
    <text evidence="1">The sequence shown here is derived from an EMBL/GenBank/DDBJ whole genome shotgun (WGS) entry which is preliminary data.</text>
</comment>
<evidence type="ECO:0000313" key="2">
    <source>
        <dbReference type="Proteomes" id="UP001500974"/>
    </source>
</evidence>
<reference evidence="1 2" key="1">
    <citation type="journal article" date="2019" name="Int. J. Syst. Evol. Microbiol.">
        <title>The Global Catalogue of Microorganisms (GCM) 10K type strain sequencing project: providing services to taxonomists for standard genome sequencing and annotation.</title>
        <authorList>
            <consortium name="The Broad Institute Genomics Platform"/>
            <consortium name="The Broad Institute Genome Sequencing Center for Infectious Disease"/>
            <person name="Wu L."/>
            <person name="Ma J."/>
        </authorList>
    </citation>
    <scope>NUCLEOTIDE SEQUENCE [LARGE SCALE GENOMIC DNA]</scope>
    <source>
        <strain evidence="1 2">JCM 14917</strain>
    </source>
</reference>
<sequence length="223" mass="23541">MTTTDSLQLTEHEILALLAFNDGESTALTREIFRLTPQADNEQLTKAGMTTLLVRGLAELSDSDLVLKGPTEFIAAVMATAGDWLEIALVTPERNHVMFAVASAGGAFVANANGNGTHGFTPLKNDRPVLKFGLDAAAHYLGDSGLESDGSGSPGRRPVAAQIKHHGLGVQSKTANLMVDESGTWQLATGDGDQLAKREVDGSVALELFEEALELDHDTTGSE</sequence>
<organism evidence="1 2">
    <name type="scientific">Arthrobacter parietis</name>
    <dbReference type="NCBI Taxonomy" id="271434"/>
    <lineage>
        <taxon>Bacteria</taxon>
        <taxon>Bacillati</taxon>
        <taxon>Actinomycetota</taxon>
        <taxon>Actinomycetes</taxon>
        <taxon>Micrococcales</taxon>
        <taxon>Micrococcaceae</taxon>
        <taxon>Arthrobacter</taxon>
    </lineage>
</organism>
<keyword evidence="2" id="KW-1185">Reference proteome</keyword>
<dbReference type="Proteomes" id="UP001500974">
    <property type="component" value="Unassembled WGS sequence"/>
</dbReference>